<feature type="compositionally biased region" description="Low complexity" evidence="1">
    <location>
        <begin position="91"/>
        <end position="109"/>
    </location>
</feature>
<organism evidence="2 3">
    <name type="scientific">Prorocentrum cordatum</name>
    <dbReference type="NCBI Taxonomy" id="2364126"/>
    <lineage>
        <taxon>Eukaryota</taxon>
        <taxon>Sar</taxon>
        <taxon>Alveolata</taxon>
        <taxon>Dinophyceae</taxon>
        <taxon>Prorocentrales</taxon>
        <taxon>Prorocentraceae</taxon>
        <taxon>Prorocentrum</taxon>
    </lineage>
</organism>
<dbReference type="Proteomes" id="UP001189429">
    <property type="component" value="Unassembled WGS sequence"/>
</dbReference>
<feature type="region of interest" description="Disordered" evidence="1">
    <location>
        <begin position="80"/>
        <end position="225"/>
    </location>
</feature>
<evidence type="ECO:0000313" key="3">
    <source>
        <dbReference type="Proteomes" id="UP001189429"/>
    </source>
</evidence>
<dbReference type="EMBL" id="CAUYUJ010005994">
    <property type="protein sequence ID" value="CAK0815740.1"/>
    <property type="molecule type" value="Genomic_DNA"/>
</dbReference>
<protein>
    <submittedName>
        <fullName evidence="2">Uncharacterized protein</fullName>
    </submittedName>
</protein>
<proteinExistence type="predicted"/>
<gene>
    <name evidence="2" type="ORF">PCOR1329_LOCUS18924</name>
</gene>
<accession>A0ABN9RB64</accession>
<keyword evidence="3" id="KW-1185">Reference proteome</keyword>
<reference evidence="2" key="1">
    <citation type="submission" date="2023-10" db="EMBL/GenBank/DDBJ databases">
        <authorList>
            <person name="Chen Y."/>
            <person name="Shah S."/>
            <person name="Dougan E. K."/>
            <person name="Thang M."/>
            <person name="Chan C."/>
        </authorList>
    </citation>
    <scope>NUCLEOTIDE SEQUENCE [LARGE SCALE GENOMIC DNA]</scope>
</reference>
<feature type="compositionally biased region" description="Low complexity" evidence="1">
    <location>
        <begin position="204"/>
        <end position="213"/>
    </location>
</feature>
<name>A0ABN9RB64_9DINO</name>
<comment type="caution">
    <text evidence="2">The sequence shown here is derived from an EMBL/GenBank/DDBJ whole genome shotgun (WGS) entry which is preliminary data.</text>
</comment>
<sequence>MFSPRAMFQDGEAALAEQGKCKAVCPESGGLSSVPTRCPTAELCAFGDDQDADAFEEILGATASPKDGDEPALLEAVLRETAALGDGHPGRGPATLAPRGAPARAAAPPRGAPRRLRSVAYWEQKAAAARQAASSPWELGVRQRRPRHEEDRLGLGAAPRAPAGGAGNEGAADSPSSWAGAVSRELRRGACGQSAPPAPPPGSPSAALGAALRSRGRSYYPAGSR</sequence>
<evidence type="ECO:0000313" key="2">
    <source>
        <dbReference type="EMBL" id="CAK0815740.1"/>
    </source>
</evidence>
<evidence type="ECO:0000256" key="1">
    <source>
        <dbReference type="SAM" id="MobiDB-lite"/>
    </source>
</evidence>
<feature type="compositionally biased region" description="Low complexity" evidence="1">
    <location>
        <begin position="154"/>
        <end position="163"/>
    </location>
</feature>